<sequence length="12" mass="1426">MVILVMEMCLLM</sequence>
<organism evidence="1">
    <name type="scientific">Rhizophora mucronata</name>
    <name type="common">Asiatic mangrove</name>
    <dbReference type="NCBI Taxonomy" id="61149"/>
    <lineage>
        <taxon>Eukaryota</taxon>
        <taxon>Viridiplantae</taxon>
        <taxon>Streptophyta</taxon>
        <taxon>Embryophyta</taxon>
        <taxon>Tracheophyta</taxon>
        <taxon>Spermatophyta</taxon>
        <taxon>Magnoliopsida</taxon>
        <taxon>eudicotyledons</taxon>
        <taxon>Gunneridae</taxon>
        <taxon>Pentapetalae</taxon>
        <taxon>rosids</taxon>
        <taxon>fabids</taxon>
        <taxon>Malpighiales</taxon>
        <taxon>Rhizophoraceae</taxon>
        <taxon>Rhizophora</taxon>
    </lineage>
</organism>
<name>A0A2P2JGL5_RHIMU</name>
<accession>A0A2P2JGL5</accession>
<dbReference type="EMBL" id="GGEC01012139">
    <property type="protein sequence ID" value="MBW92622.1"/>
    <property type="molecule type" value="Transcribed_RNA"/>
</dbReference>
<proteinExistence type="predicted"/>
<reference evidence="1" key="1">
    <citation type="submission" date="2018-02" db="EMBL/GenBank/DDBJ databases">
        <title>Rhizophora mucronata_Transcriptome.</title>
        <authorList>
            <person name="Meera S.P."/>
            <person name="Sreeshan A."/>
            <person name="Augustine A."/>
        </authorList>
    </citation>
    <scope>NUCLEOTIDE SEQUENCE</scope>
    <source>
        <tissue evidence="1">Leaf</tissue>
    </source>
</reference>
<protein>
    <submittedName>
        <fullName evidence="1">Uncharacterized protein</fullName>
    </submittedName>
</protein>
<evidence type="ECO:0000313" key="1">
    <source>
        <dbReference type="EMBL" id="MBW92622.1"/>
    </source>
</evidence>